<dbReference type="SUPFAM" id="SSF51735">
    <property type="entry name" value="NAD(P)-binding Rossmann-fold domains"/>
    <property type="match status" value="1"/>
</dbReference>
<dbReference type="InterPro" id="IPR013154">
    <property type="entry name" value="ADH-like_N"/>
</dbReference>
<dbReference type="Pfam" id="PF00107">
    <property type="entry name" value="ADH_zinc_N"/>
    <property type="match status" value="1"/>
</dbReference>
<dbReference type="EMBL" id="CP045929">
    <property type="protein sequence ID" value="QGK70768.1"/>
    <property type="molecule type" value="Genomic_DNA"/>
</dbReference>
<dbReference type="InterPro" id="IPR036291">
    <property type="entry name" value="NAD(P)-bd_dom_sf"/>
</dbReference>
<dbReference type="InterPro" id="IPR050129">
    <property type="entry name" value="Zn_alcohol_dh"/>
</dbReference>
<comment type="cofactor">
    <cofactor evidence="1 5">
        <name>Zn(2+)</name>
        <dbReference type="ChEBI" id="CHEBI:29105"/>
    </cofactor>
</comment>
<dbReference type="RefSeq" id="WP_154077349.1">
    <property type="nucleotide sequence ID" value="NZ_CP045929.1"/>
</dbReference>
<dbReference type="Gene3D" id="3.40.50.720">
    <property type="entry name" value="NAD(P)-binding Rossmann-like Domain"/>
    <property type="match status" value="1"/>
</dbReference>
<reference evidence="9" key="1">
    <citation type="submission" date="2019-11" db="EMBL/GenBank/DDBJ databases">
        <title>The complete genome sequence of Saccharopolyspora sp. E2A.</title>
        <authorList>
            <person name="Zhang G."/>
        </authorList>
    </citation>
    <scope>NUCLEOTIDE SEQUENCE [LARGE SCALE GENOMIC DNA]</scope>
    <source>
        <strain evidence="9">E2A</strain>
    </source>
</reference>
<evidence type="ECO:0000259" key="6">
    <source>
        <dbReference type="Pfam" id="PF00107"/>
    </source>
</evidence>
<evidence type="ECO:0000256" key="4">
    <source>
        <dbReference type="ARBA" id="ARBA00023002"/>
    </source>
</evidence>
<protein>
    <submittedName>
        <fullName evidence="8">Alcohol dehydrogenase catalytic domain-containing protein</fullName>
    </submittedName>
</protein>
<dbReference type="InterPro" id="IPR013149">
    <property type="entry name" value="ADH-like_C"/>
</dbReference>
<dbReference type="Proteomes" id="UP000371041">
    <property type="component" value="Chromosome"/>
</dbReference>
<dbReference type="Pfam" id="PF08240">
    <property type="entry name" value="ADH_N"/>
    <property type="match status" value="1"/>
</dbReference>
<comment type="similarity">
    <text evidence="5">Belongs to the zinc-containing alcohol dehydrogenase family.</text>
</comment>
<evidence type="ECO:0000313" key="9">
    <source>
        <dbReference type="Proteomes" id="UP000371041"/>
    </source>
</evidence>
<dbReference type="InterPro" id="IPR002328">
    <property type="entry name" value="ADH_Zn_CS"/>
</dbReference>
<dbReference type="InterPro" id="IPR011032">
    <property type="entry name" value="GroES-like_sf"/>
</dbReference>
<dbReference type="SUPFAM" id="SSF50129">
    <property type="entry name" value="GroES-like"/>
    <property type="match status" value="1"/>
</dbReference>
<proteinExistence type="inferred from homology"/>
<evidence type="ECO:0000256" key="1">
    <source>
        <dbReference type="ARBA" id="ARBA00001947"/>
    </source>
</evidence>
<accession>A0A5Q3Q881</accession>
<evidence type="ECO:0000256" key="5">
    <source>
        <dbReference type="RuleBase" id="RU361277"/>
    </source>
</evidence>
<dbReference type="PROSITE" id="PS00059">
    <property type="entry name" value="ADH_ZINC"/>
    <property type="match status" value="1"/>
</dbReference>
<dbReference type="PANTHER" id="PTHR43401:SF5">
    <property type="entry name" value="ALCOHOL DEHYDROGENASE-RELATED"/>
    <property type="match status" value="1"/>
</dbReference>
<evidence type="ECO:0000259" key="7">
    <source>
        <dbReference type="Pfam" id="PF08240"/>
    </source>
</evidence>
<dbReference type="GO" id="GO:0008270">
    <property type="term" value="F:zinc ion binding"/>
    <property type="evidence" value="ECO:0007669"/>
    <property type="project" value="InterPro"/>
</dbReference>
<evidence type="ECO:0000313" key="8">
    <source>
        <dbReference type="EMBL" id="QGK70768.1"/>
    </source>
</evidence>
<organism evidence="8 9">
    <name type="scientific">Allosaccharopolyspora coralli</name>
    <dbReference type="NCBI Taxonomy" id="2665642"/>
    <lineage>
        <taxon>Bacteria</taxon>
        <taxon>Bacillati</taxon>
        <taxon>Actinomycetota</taxon>
        <taxon>Actinomycetes</taxon>
        <taxon>Pseudonocardiales</taxon>
        <taxon>Pseudonocardiaceae</taxon>
        <taxon>Allosaccharopolyspora</taxon>
    </lineage>
</organism>
<keyword evidence="9" id="KW-1185">Reference proteome</keyword>
<dbReference type="PANTHER" id="PTHR43401">
    <property type="entry name" value="L-THREONINE 3-DEHYDROGENASE"/>
    <property type="match status" value="1"/>
</dbReference>
<dbReference type="Gene3D" id="3.90.180.10">
    <property type="entry name" value="Medium-chain alcohol dehydrogenases, catalytic domain"/>
    <property type="match status" value="1"/>
</dbReference>
<evidence type="ECO:0000256" key="3">
    <source>
        <dbReference type="ARBA" id="ARBA00022833"/>
    </source>
</evidence>
<dbReference type="KEGG" id="sace:GIY23_15705"/>
<evidence type="ECO:0000256" key="2">
    <source>
        <dbReference type="ARBA" id="ARBA00022723"/>
    </source>
</evidence>
<gene>
    <name evidence="8" type="ORF">GIY23_15705</name>
</gene>
<feature type="domain" description="Alcohol dehydrogenase-like C-terminal" evidence="6">
    <location>
        <begin position="172"/>
        <end position="290"/>
    </location>
</feature>
<name>A0A5Q3Q881_9PSEU</name>
<dbReference type="CDD" id="cd08234">
    <property type="entry name" value="threonine_DH_like"/>
    <property type="match status" value="1"/>
</dbReference>
<feature type="domain" description="Alcohol dehydrogenase-like N-terminal" evidence="7">
    <location>
        <begin position="23"/>
        <end position="133"/>
    </location>
</feature>
<sequence length="334" mass="35066">MRAAVIEQPGTVRVTTVDDPTPGPDDVVVAVDACGICGTDLHIMDGDFAPTPYPIVPGHEFSGEVLAVGRDVTSVTTGSAVAVDPSLFCGSCHYCALGRGNLCERWNAIGVTRNGACAEYALAPAANCYPMPDGVPLSHGALIEPLSCAVRGFDLLPRRIGEHYLIYGAGTMGLLMTQLAKNSGATSVSVVDLNPDRRAVASKLGADQVASSPDEWDRPHGWEVVVDCTGVIAAIEDALTRVRRGGTFQQFGVAPSEATASFSPFRVYNDEITIVGSMAVLASYGRAVEMIRSIDAETMITHAFGLDDYTGALDAFRAGTGRKLQVRPSTSVGS</sequence>
<keyword evidence="2 5" id="KW-0479">Metal-binding</keyword>
<keyword evidence="3 5" id="KW-0862">Zinc</keyword>
<keyword evidence="4" id="KW-0560">Oxidoreductase</keyword>
<dbReference type="AlphaFoldDB" id="A0A5Q3Q881"/>
<dbReference type="GO" id="GO:0016491">
    <property type="term" value="F:oxidoreductase activity"/>
    <property type="evidence" value="ECO:0007669"/>
    <property type="project" value="UniProtKB-KW"/>
</dbReference>